<evidence type="ECO:0000256" key="2">
    <source>
        <dbReference type="ARBA" id="ARBA00023054"/>
    </source>
</evidence>
<dbReference type="PRINTS" id="PR01276">
    <property type="entry name" value="TYPE2KERATIN"/>
</dbReference>
<keyword evidence="7" id="KW-1185">Reference proteome</keyword>
<dbReference type="SMART" id="SM01391">
    <property type="entry name" value="Filament"/>
    <property type="match status" value="1"/>
</dbReference>
<sequence length="529" mass="58494">MSCHSYHAGSGCDPKNCSSYSEIWPQNVAQSKVDSNVCCPIGIGICYGGAGGFSSRSVGSCGTKLANGPHSGVSVANSCCGPAYGYRSAGAIPPGALRITPVTCNESLLQPLDLKIDTTALAVKCQAKNELQGLNSKLASFIDKVRLLEQHNLMLKTKWDFVQEKKRQKSKMEPLFNEHVGAMKKEMECLESERAKLKAERNSLQQAMEGHKRRYAEECSKRASTENEFVLLKKDLDCAFAHKAELEAKVESHIKQINFLRCMYEQEISELQDSISNTCVMVQIDNSRGLDMGDTIEEFRRQYEAIASRSRAEAEAWFQCQYQELKTMAAKHCDNLRNVKEELQALTRVAHTLESEIANIKAQRCKLEEEVAAAEERGEMAMKDAKHKLAELEEALHKAKRDMACQLREYQELMNVKLALDIEITTYRKLLEGEECRLSKGECAVNLCVRRSEGAIVCDGPSRHGPAYPSSCGSTHRGVRIGGSSIATPDGSPAAKSVHTSSGEASSSPHPDKHGAQPATDWRQLYRHS</sequence>
<dbReference type="PROSITE" id="PS51842">
    <property type="entry name" value="IF_ROD_2"/>
    <property type="match status" value="1"/>
</dbReference>
<organism evidence="7 8">
    <name type="scientific">Gekko japonicus</name>
    <name type="common">Schlegel's Japanese gecko</name>
    <dbReference type="NCBI Taxonomy" id="146911"/>
    <lineage>
        <taxon>Eukaryota</taxon>
        <taxon>Metazoa</taxon>
        <taxon>Chordata</taxon>
        <taxon>Craniata</taxon>
        <taxon>Vertebrata</taxon>
        <taxon>Euteleostomi</taxon>
        <taxon>Lepidosauria</taxon>
        <taxon>Squamata</taxon>
        <taxon>Bifurcata</taxon>
        <taxon>Gekkota</taxon>
        <taxon>Gekkonidae</taxon>
        <taxon>Gekkoninae</taxon>
        <taxon>Gekko</taxon>
    </lineage>
</organism>
<name>A0ABM1KKH7_GEKJA</name>
<reference evidence="8" key="1">
    <citation type="submission" date="2025-08" db="UniProtKB">
        <authorList>
            <consortium name="RefSeq"/>
        </authorList>
    </citation>
    <scope>IDENTIFICATION</scope>
</reference>
<evidence type="ECO:0000313" key="7">
    <source>
        <dbReference type="Proteomes" id="UP000694871"/>
    </source>
</evidence>
<feature type="compositionally biased region" description="Polar residues" evidence="5">
    <location>
        <begin position="498"/>
        <end position="509"/>
    </location>
</feature>
<evidence type="ECO:0000256" key="5">
    <source>
        <dbReference type="SAM" id="MobiDB-lite"/>
    </source>
</evidence>
<dbReference type="Pfam" id="PF00038">
    <property type="entry name" value="Filament"/>
    <property type="match status" value="1"/>
</dbReference>
<feature type="domain" description="IF rod" evidence="6">
    <location>
        <begin position="127"/>
        <end position="438"/>
    </location>
</feature>
<accession>A0ABM1KKH7</accession>
<dbReference type="Gene3D" id="1.20.5.1160">
    <property type="entry name" value="Vasodilator-stimulated phosphoprotein"/>
    <property type="match status" value="1"/>
</dbReference>
<keyword evidence="1 3" id="KW-0403">Intermediate filament</keyword>
<dbReference type="InterPro" id="IPR003054">
    <property type="entry name" value="Keratin_II"/>
</dbReference>
<dbReference type="RefSeq" id="XP_015274214.1">
    <property type="nucleotide sequence ID" value="XM_015418728.1"/>
</dbReference>
<dbReference type="SUPFAM" id="SSF64593">
    <property type="entry name" value="Intermediate filament protein, coiled coil region"/>
    <property type="match status" value="2"/>
</dbReference>
<dbReference type="GeneID" id="107116739"/>
<dbReference type="InterPro" id="IPR039008">
    <property type="entry name" value="IF_rod_dom"/>
</dbReference>
<evidence type="ECO:0000256" key="1">
    <source>
        <dbReference type="ARBA" id="ARBA00022754"/>
    </source>
</evidence>
<evidence type="ECO:0000256" key="3">
    <source>
        <dbReference type="RuleBase" id="RU000685"/>
    </source>
</evidence>
<proteinExistence type="inferred from homology"/>
<feature type="coiled-coil region" evidence="4">
    <location>
        <begin position="322"/>
        <end position="416"/>
    </location>
</feature>
<dbReference type="Pfam" id="PF16208">
    <property type="entry name" value="Keratin_2_head"/>
    <property type="match status" value="1"/>
</dbReference>
<gene>
    <name evidence="8" type="primary">LOC107116739</name>
</gene>
<dbReference type="Gene3D" id="1.20.5.170">
    <property type="match status" value="1"/>
</dbReference>
<dbReference type="PROSITE" id="PS00226">
    <property type="entry name" value="IF_ROD_1"/>
    <property type="match status" value="1"/>
</dbReference>
<comment type="similarity">
    <text evidence="3">Belongs to the intermediate filament family.</text>
</comment>
<feature type="region of interest" description="Disordered" evidence="5">
    <location>
        <begin position="479"/>
        <end position="529"/>
    </location>
</feature>
<evidence type="ECO:0000256" key="4">
    <source>
        <dbReference type="SAM" id="Coils"/>
    </source>
</evidence>
<dbReference type="PANTHER" id="PTHR45616">
    <property type="entry name" value="GATA-TYPE DOMAIN-CONTAINING PROTEIN"/>
    <property type="match status" value="1"/>
</dbReference>
<keyword evidence="2 4" id="KW-0175">Coiled coil</keyword>
<dbReference type="Gene3D" id="1.20.5.500">
    <property type="entry name" value="Single helix bin"/>
    <property type="match status" value="1"/>
</dbReference>
<protein>
    <submittedName>
        <fullName evidence="8">Keratin, type II cuticular Hb5-like</fullName>
    </submittedName>
</protein>
<dbReference type="PANTHER" id="PTHR45616:SF12">
    <property type="entry name" value="KERATIN, TYPE II CUTICULAR HB2"/>
    <property type="match status" value="1"/>
</dbReference>
<evidence type="ECO:0000313" key="8">
    <source>
        <dbReference type="RefSeq" id="XP_015274214.1"/>
    </source>
</evidence>
<dbReference type="Proteomes" id="UP000694871">
    <property type="component" value="Unplaced"/>
</dbReference>
<dbReference type="InterPro" id="IPR018039">
    <property type="entry name" value="IF_conserved"/>
</dbReference>
<dbReference type="InterPro" id="IPR032444">
    <property type="entry name" value="Keratin_2_head"/>
</dbReference>
<feature type="coiled-coil region" evidence="4">
    <location>
        <begin position="180"/>
        <end position="214"/>
    </location>
</feature>
<evidence type="ECO:0000259" key="6">
    <source>
        <dbReference type="PROSITE" id="PS51842"/>
    </source>
</evidence>